<accession>A0ABW7C7Q5</accession>
<dbReference type="PANTHER" id="PTHR45641">
    <property type="entry name" value="TETRATRICOPEPTIDE REPEAT PROTEIN (AFU_ORTHOLOGUE AFUA_6G03870)"/>
    <property type="match status" value="1"/>
</dbReference>
<dbReference type="Pfam" id="PF12770">
    <property type="entry name" value="CHAT"/>
    <property type="match status" value="1"/>
</dbReference>
<comment type="caution">
    <text evidence="5">The sequence shown here is derived from an EMBL/GenBank/DDBJ whole genome shotgun (WGS) entry which is preliminary data.</text>
</comment>
<evidence type="ECO:0000256" key="3">
    <source>
        <dbReference type="SAM" id="Coils"/>
    </source>
</evidence>
<reference evidence="6" key="1">
    <citation type="journal article" date="2024" name="Algal Res.">
        <title>Biochemical, toxicological and genomic investigation of a high-biomass producing Limnothrix strain isolated from Italian shallow drinking water reservoir.</title>
        <authorList>
            <person name="Simonazzi M."/>
            <person name="Shishido T.K."/>
            <person name="Delbaje E."/>
            <person name="Wahlsten M."/>
            <person name="Fewer D.P."/>
            <person name="Sivonen K."/>
            <person name="Pezzolesi L."/>
            <person name="Pistocchi R."/>
        </authorList>
    </citation>
    <scope>NUCLEOTIDE SEQUENCE [LARGE SCALE GENOMIC DNA]</scope>
    <source>
        <strain evidence="6">LRLZ20PSL1</strain>
    </source>
</reference>
<dbReference type="Pfam" id="PF13374">
    <property type="entry name" value="TPR_10"/>
    <property type="match status" value="9"/>
</dbReference>
<evidence type="ECO:0000256" key="2">
    <source>
        <dbReference type="ARBA" id="ARBA00022803"/>
    </source>
</evidence>
<dbReference type="PANTHER" id="PTHR45641:SF19">
    <property type="entry name" value="NEPHROCYSTIN-3"/>
    <property type="match status" value="1"/>
</dbReference>
<evidence type="ECO:0000313" key="6">
    <source>
        <dbReference type="Proteomes" id="UP001604335"/>
    </source>
</evidence>
<feature type="domain" description="CHAT" evidence="4">
    <location>
        <begin position="708"/>
        <end position="994"/>
    </location>
</feature>
<gene>
    <name evidence="5" type="ORF">VPK24_00725</name>
</gene>
<feature type="non-terminal residue" evidence="5">
    <location>
        <position position="1"/>
    </location>
</feature>
<name>A0ABW7C7Q5_9CYAN</name>
<dbReference type="SMART" id="SM00028">
    <property type="entry name" value="TPR"/>
    <property type="match status" value="10"/>
</dbReference>
<dbReference type="InterPro" id="IPR011990">
    <property type="entry name" value="TPR-like_helical_dom_sf"/>
</dbReference>
<dbReference type="InterPro" id="IPR019734">
    <property type="entry name" value="TPR_rpt"/>
</dbReference>
<dbReference type="EMBL" id="JAZAQF010000001">
    <property type="protein sequence ID" value="MFG3816144.1"/>
    <property type="molecule type" value="Genomic_DNA"/>
</dbReference>
<dbReference type="SUPFAM" id="SSF48452">
    <property type="entry name" value="TPR-like"/>
    <property type="match status" value="3"/>
</dbReference>
<evidence type="ECO:0000259" key="4">
    <source>
        <dbReference type="Pfam" id="PF12770"/>
    </source>
</evidence>
<proteinExistence type="predicted"/>
<keyword evidence="6" id="KW-1185">Reference proteome</keyword>
<organism evidence="5 6">
    <name type="scientific">Limnothrix redekei LRLZ20PSL1</name>
    <dbReference type="NCBI Taxonomy" id="3112953"/>
    <lineage>
        <taxon>Bacteria</taxon>
        <taxon>Bacillati</taxon>
        <taxon>Cyanobacteriota</taxon>
        <taxon>Cyanophyceae</taxon>
        <taxon>Pseudanabaenales</taxon>
        <taxon>Pseudanabaenaceae</taxon>
        <taxon>Limnothrix</taxon>
    </lineage>
</organism>
<keyword evidence="2" id="KW-0802">TPR repeat</keyword>
<keyword evidence="1" id="KW-0677">Repeat</keyword>
<protein>
    <submittedName>
        <fullName evidence="5">CHAT domain-containing protein</fullName>
    </submittedName>
</protein>
<dbReference type="InterPro" id="IPR024983">
    <property type="entry name" value="CHAT_dom"/>
</dbReference>
<feature type="coiled-coil region" evidence="3">
    <location>
        <begin position="541"/>
        <end position="620"/>
    </location>
</feature>
<dbReference type="RefSeq" id="WP_393009821.1">
    <property type="nucleotide sequence ID" value="NZ_JAZAQF010000001.1"/>
</dbReference>
<keyword evidence="3" id="KW-0175">Coiled coil</keyword>
<dbReference type="Gene3D" id="1.25.40.10">
    <property type="entry name" value="Tetratricopeptide repeat domain"/>
    <property type="match status" value="4"/>
</dbReference>
<evidence type="ECO:0000256" key="1">
    <source>
        <dbReference type="ARBA" id="ARBA00022737"/>
    </source>
</evidence>
<dbReference type="Proteomes" id="UP001604335">
    <property type="component" value="Unassembled WGS sequence"/>
</dbReference>
<sequence>WAATQNNLGLAYNDRIRGERADNLERAITAYERALEVRTRDAFPEQWAMTQNNLATAYGSRIRGERADNLEQAIAASGWALEVYTRDAFPEQWATTQNNLAIVYSNRIRGERADNLERAITAYERALEVRTRDAFPEQWAMTQNNLATAYGSRIRGERADNLELAIAAYERALEVRTRDAFPENWAATQNNLATAYRDRIRGERSDNLERAITAYERALEVRTRDAFPEDWAATQNNLGNAYRDRIRGERADNLELAIAAYERALEVYTRDAFPQDWATTQNNLGNAYRDRIRGERSDNLELAISSYERALEVYTRDAFPQDWATTQNNLGNAYRDRIRGERADNLELAIAAYERALEVLTRDAFPQDWATTQNNLGNAYSNRIRGERADNLELAISAYERALEVRTREAFPQDWAMTQNNLATAYRDRIRGERADNLELAIAAYERALEVYTREAFPKECRLTSRSLGNLQSELQNWDAAISAYGQALGAAEDLYQACTLLDSQAGELKATADLPRRAAYAYAKAGQLAKALETIERGRARGLSERLQRDRADLAQLQQQRPDLFDRYRDITNQLQNLESLQREQQVRDRQAITPEQHRNEAQRLRQDLTEAIAQIRQVPGYETFLQAPSLTEIQQNLSTEAPTVYLIPTPNGSLALIATPQAIDPLWLDAFPEATLTDLVQTWLNASQNQRNDFPGWLEAIDQGTRQLWDNLMAPLIDRLKQHNHTQAILIPTGLLGLLPLHAAWTPDPNRPTGRRYALDELTFTYTPNAQSLVAARAIAQRFPDSHLDSILAIDNPRQDLPSSEREVLAAVKTFPRPTVLRHEKATTATVAANLGQQAIVHFSCHGTANFNEPLNSGLLMNDDLLTLRELFNLKLTEGDKHGIRLAVLSACETGLPGLDLADEAIGLPVGLLQAGVAGAIASLWAVSDLSTAILLTKFYDLWRNHHLTPPDALHQAQQWFRDTKRSAISQETGLTPAGNKDHPYHWAGFSYTGL</sequence>
<evidence type="ECO:0000313" key="5">
    <source>
        <dbReference type="EMBL" id="MFG3816144.1"/>
    </source>
</evidence>